<keyword evidence="12" id="KW-1185">Reference proteome</keyword>
<evidence type="ECO:0000259" key="10">
    <source>
        <dbReference type="PROSITE" id="PS51873"/>
    </source>
</evidence>
<evidence type="ECO:0000256" key="7">
    <source>
        <dbReference type="ARBA" id="ARBA00022786"/>
    </source>
</evidence>
<dbReference type="GO" id="GO:0016567">
    <property type="term" value="P:protein ubiquitination"/>
    <property type="evidence" value="ECO:0007669"/>
    <property type="project" value="InterPro"/>
</dbReference>
<keyword evidence="5" id="KW-0677">Repeat</keyword>
<keyword evidence="7" id="KW-0833">Ubl conjugation pathway</keyword>
<evidence type="ECO:0000256" key="5">
    <source>
        <dbReference type="ARBA" id="ARBA00022737"/>
    </source>
</evidence>
<dbReference type="OrthoDB" id="9977870at2759"/>
<dbReference type="GO" id="GO:0008270">
    <property type="term" value="F:zinc ion binding"/>
    <property type="evidence" value="ECO:0007669"/>
    <property type="project" value="UniProtKB-KW"/>
</dbReference>
<feature type="domain" description="RING-type" evidence="10">
    <location>
        <begin position="230"/>
        <end position="428"/>
    </location>
</feature>
<evidence type="ECO:0000313" key="12">
    <source>
        <dbReference type="Proteomes" id="UP000294933"/>
    </source>
</evidence>
<dbReference type="Proteomes" id="UP000294933">
    <property type="component" value="Unassembled WGS sequence"/>
</dbReference>
<dbReference type="VEuPathDB" id="FungiDB:BD410DRAFT_129824"/>
<evidence type="ECO:0000256" key="4">
    <source>
        <dbReference type="ARBA" id="ARBA00022723"/>
    </source>
</evidence>
<feature type="compositionally biased region" description="Acidic residues" evidence="9">
    <location>
        <begin position="203"/>
        <end position="213"/>
    </location>
</feature>
<name>A0A4Y7Q9Q8_9AGAM</name>
<dbReference type="InterPro" id="IPR031127">
    <property type="entry name" value="E3_UB_ligase_RBR"/>
</dbReference>
<evidence type="ECO:0000256" key="2">
    <source>
        <dbReference type="ARBA" id="ARBA00012251"/>
    </source>
</evidence>
<reference evidence="11 12" key="1">
    <citation type="submission" date="2018-06" db="EMBL/GenBank/DDBJ databases">
        <title>A transcriptomic atlas of mushroom development highlights an independent origin of complex multicellularity.</title>
        <authorList>
            <consortium name="DOE Joint Genome Institute"/>
            <person name="Krizsan K."/>
            <person name="Almasi E."/>
            <person name="Merenyi Z."/>
            <person name="Sahu N."/>
            <person name="Viragh M."/>
            <person name="Koszo T."/>
            <person name="Mondo S."/>
            <person name="Kiss B."/>
            <person name="Balint B."/>
            <person name="Kues U."/>
            <person name="Barry K."/>
            <person name="Hegedus J.C."/>
            <person name="Henrissat B."/>
            <person name="Johnson J."/>
            <person name="Lipzen A."/>
            <person name="Ohm R."/>
            <person name="Nagy I."/>
            <person name="Pangilinan J."/>
            <person name="Yan J."/>
            <person name="Xiong Y."/>
            <person name="Grigoriev I.V."/>
            <person name="Hibbett D.S."/>
            <person name="Nagy L.G."/>
        </authorList>
    </citation>
    <scope>NUCLEOTIDE SEQUENCE [LARGE SCALE GENOMIC DNA]</scope>
    <source>
        <strain evidence="11 12">SZMC22713</strain>
    </source>
</reference>
<proteinExistence type="predicted"/>
<dbReference type="CDD" id="cd22584">
    <property type="entry name" value="Rcat_RBR_unk"/>
    <property type="match status" value="1"/>
</dbReference>
<accession>A0A4Y7Q9Q8</accession>
<gene>
    <name evidence="11" type="ORF">BD410DRAFT_129824</name>
</gene>
<dbReference type="GO" id="GO:0061630">
    <property type="term" value="F:ubiquitin protein ligase activity"/>
    <property type="evidence" value="ECO:0007669"/>
    <property type="project" value="UniProtKB-EC"/>
</dbReference>
<dbReference type="CDD" id="cd20335">
    <property type="entry name" value="BRcat_RBR"/>
    <property type="match status" value="1"/>
</dbReference>
<evidence type="ECO:0000256" key="8">
    <source>
        <dbReference type="ARBA" id="ARBA00022833"/>
    </source>
</evidence>
<evidence type="ECO:0000256" key="6">
    <source>
        <dbReference type="ARBA" id="ARBA00022771"/>
    </source>
</evidence>
<dbReference type="Gene3D" id="1.20.120.1750">
    <property type="match status" value="1"/>
</dbReference>
<dbReference type="Pfam" id="PF01485">
    <property type="entry name" value="IBR"/>
    <property type="match status" value="2"/>
</dbReference>
<dbReference type="InterPro" id="IPR002867">
    <property type="entry name" value="IBR_dom"/>
</dbReference>
<evidence type="ECO:0000313" key="11">
    <source>
        <dbReference type="EMBL" id="TDL23948.1"/>
    </source>
</evidence>
<sequence length="501" mass="54876">MSVDVIHAGPSHVLQVTSDADLLELTCHLTLSDLDEFVKGKGREDDTESDTEEPLSDIDLAIALTIENARSTLAILRDSKLAHSIDTALDIDQDLLEVWNRVEIQAQEDRAMALRLSGQTPAAPAPSMAVGQSSSLSGVSSDIVEFESTLDIDQDLLEEWNRQEIQAQEDRAMALRLSGQTPGAPSLAVGPSSSHSTFSGVSDDVEEPDDFAVDDPQVFGRAAPIPSGDDRRECVICQEPTTALAYRAPCGDYYHSHCLVSLVEATTRDESLFPLRCCNRQFEVTEVQRYIPSELRRTFAEKSREFSTPERIYCSTVTCGAFLVAKTAAPAPVTCARCAQRTCSSCAAPAHSVFVPCNDELADAGVQEFLVTADNAGWQRCPDCRQVVELSMGCYHITCRCGAQFCYLCSAKWKTCNCHQVGDHQFDGGVQRPPVAREVLVRDAAERLRFNHGCQNVQWLAVLGAGQCQNCLDNLSRSLLQCSECQMLACVRCRRNRIQGG</sequence>
<dbReference type="InterPro" id="IPR044066">
    <property type="entry name" value="TRIAD_supradom"/>
</dbReference>
<dbReference type="SMART" id="SM00647">
    <property type="entry name" value="IBR"/>
    <property type="match status" value="2"/>
</dbReference>
<keyword evidence="3" id="KW-0808">Transferase</keyword>
<comment type="catalytic activity">
    <reaction evidence="1">
        <text>[E2 ubiquitin-conjugating enzyme]-S-ubiquitinyl-L-cysteine + [acceptor protein]-L-lysine = [E2 ubiquitin-conjugating enzyme]-L-cysteine + [acceptor protein]-N(6)-ubiquitinyl-L-lysine.</text>
        <dbReference type="EC" id="2.3.2.31"/>
    </reaction>
</comment>
<organism evidence="11 12">
    <name type="scientific">Rickenella mellea</name>
    <dbReference type="NCBI Taxonomy" id="50990"/>
    <lineage>
        <taxon>Eukaryota</taxon>
        <taxon>Fungi</taxon>
        <taxon>Dikarya</taxon>
        <taxon>Basidiomycota</taxon>
        <taxon>Agaricomycotina</taxon>
        <taxon>Agaricomycetes</taxon>
        <taxon>Hymenochaetales</taxon>
        <taxon>Rickenellaceae</taxon>
        <taxon>Rickenella</taxon>
    </lineage>
</organism>
<dbReference type="SUPFAM" id="SSF57850">
    <property type="entry name" value="RING/U-box"/>
    <property type="match status" value="2"/>
</dbReference>
<dbReference type="PROSITE" id="PS51873">
    <property type="entry name" value="TRIAD"/>
    <property type="match status" value="1"/>
</dbReference>
<dbReference type="AlphaFoldDB" id="A0A4Y7Q9Q8"/>
<evidence type="ECO:0000256" key="1">
    <source>
        <dbReference type="ARBA" id="ARBA00001798"/>
    </source>
</evidence>
<keyword evidence="8" id="KW-0862">Zinc</keyword>
<protein>
    <recommendedName>
        <fullName evidence="2">RBR-type E3 ubiquitin transferase</fullName>
        <ecNumber evidence="2">2.3.2.31</ecNumber>
    </recommendedName>
</protein>
<dbReference type="EC" id="2.3.2.31" evidence="2"/>
<dbReference type="STRING" id="50990.A0A4Y7Q9Q8"/>
<feature type="compositionally biased region" description="Polar residues" evidence="9">
    <location>
        <begin position="191"/>
        <end position="200"/>
    </location>
</feature>
<dbReference type="PANTHER" id="PTHR11685">
    <property type="entry name" value="RBR FAMILY RING FINGER AND IBR DOMAIN-CONTAINING"/>
    <property type="match status" value="1"/>
</dbReference>
<dbReference type="EMBL" id="ML170168">
    <property type="protein sequence ID" value="TDL23948.1"/>
    <property type="molecule type" value="Genomic_DNA"/>
</dbReference>
<evidence type="ECO:0000256" key="3">
    <source>
        <dbReference type="ARBA" id="ARBA00022679"/>
    </source>
</evidence>
<keyword evidence="6" id="KW-0863">Zinc-finger</keyword>
<evidence type="ECO:0000256" key="9">
    <source>
        <dbReference type="SAM" id="MobiDB-lite"/>
    </source>
</evidence>
<keyword evidence="4" id="KW-0479">Metal-binding</keyword>
<feature type="region of interest" description="Disordered" evidence="9">
    <location>
        <begin position="179"/>
        <end position="225"/>
    </location>
</feature>